<dbReference type="Gene3D" id="3.40.50.410">
    <property type="entry name" value="von Willebrand factor, type A domain"/>
    <property type="match status" value="1"/>
</dbReference>
<dbReference type="InterPro" id="IPR036844">
    <property type="entry name" value="Hint_dom_sf"/>
</dbReference>
<evidence type="ECO:0000256" key="1">
    <source>
        <dbReference type="SAM" id="MobiDB-lite"/>
    </source>
</evidence>
<dbReference type="Pfam" id="PF14624">
    <property type="entry name" value="Vwaint"/>
    <property type="match status" value="1"/>
</dbReference>
<dbReference type="InterPro" id="IPR032838">
    <property type="entry name" value="Vwaint_dom"/>
</dbReference>
<evidence type="ECO:0000313" key="3">
    <source>
        <dbReference type="EMBL" id="KAJ7755490.1"/>
    </source>
</evidence>
<dbReference type="InterPro" id="IPR051266">
    <property type="entry name" value="CLCR"/>
</dbReference>
<sequence>MHISPPSSVADSDWTAVDGSDLPVGISLSADHKAGQVLITLTPPAAAPRAPLDICCVIDVSGSMGTEAPVPGDGGAQERTGLSVLDIVKHSLRTIIATMKSTDRLALVTFTDSASVAARFTNMTDAGKTSVLKTIEGLYPQSSTNLWDGLKTGMTLLNDAYASADSTTGRLSTLFILTDGMPNVEPPRGHIPMLKAYLDAHPASRAFSISTFGFGYDLDSALLLEIAQVGGGGYSFIPDAGMVGTVFVHSAANTYATYAPRATLNVEIPEGVQVEVEGTVEGEVNRASWGLTIEAGDIQFGQTRDYILRFPNGTIPADLCAMATFRPFTASEPMKTDTITLAHGTNPPDLAALQYHHARLSLVTALYAAKKTGNLGAAQATFSQIEHDIAASPILAKHASAQAVLHDITGQGMLGVKDAHFARWGKHYFPSLARAHARQQCTNFKDPGLQVYGQHSKVFQQERDELSEKFDVLPPPTPSVRQSYGGQSHGGRLGGRPAVNITSMAMYQSAAGPCFAAYARVQLADGTHVRVDSLKRGAKVMTLRGPCEVAAVVRTAIPAGEAMLCELGDGLVLTPWHPIVHESKWVFPAGVATPKMMACDAIYSLLLFPALHPDAHTVSIGGIWCTTLGHGLVDPSSDVRTHAYLGCYNRVSRDLVDMKGFEGDGVVECSGTKRDKDGKICGFVGAQDPGQNMGLEVERAAVCV</sequence>
<dbReference type="PANTHER" id="PTHR10579:SF156">
    <property type="entry name" value="VWFA DOMAIN-CONTAINING PROTEIN"/>
    <property type="match status" value="1"/>
</dbReference>
<dbReference type="InterPro" id="IPR036465">
    <property type="entry name" value="vWFA_dom_sf"/>
</dbReference>
<evidence type="ECO:0000313" key="4">
    <source>
        <dbReference type="Proteomes" id="UP001215598"/>
    </source>
</evidence>
<dbReference type="SUPFAM" id="SSF51294">
    <property type="entry name" value="Hedgehog/intein (Hint) domain"/>
    <property type="match status" value="1"/>
</dbReference>
<dbReference type="InterPro" id="IPR002035">
    <property type="entry name" value="VWF_A"/>
</dbReference>
<feature type="domain" description="VWFA" evidence="2">
    <location>
        <begin position="53"/>
        <end position="236"/>
    </location>
</feature>
<feature type="region of interest" description="Disordered" evidence="1">
    <location>
        <begin position="473"/>
        <end position="492"/>
    </location>
</feature>
<reference evidence="3" key="1">
    <citation type="submission" date="2023-03" db="EMBL/GenBank/DDBJ databases">
        <title>Massive genome expansion in bonnet fungi (Mycena s.s.) driven by repeated elements and novel gene families across ecological guilds.</title>
        <authorList>
            <consortium name="Lawrence Berkeley National Laboratory"/>
            <person name="Harder C.B."/>
            <person name="Miyauchi S."/>
            <person name="Viragh M."/>
            <person name="Kuo A."/>
            <person name="Thoen E."/>
            <person name="Andreopoulos B."/>
            <person name="Lu D."/>
            <person name="Skrede I."/>
            <person name="Drula E."/>
            <person name="Henrissat B."/>
            <person name="Morin E."/>
            <person name="Kohler A."/>
            <person name="Barry K."/>
            <person name="LaButti K."/>
            <person name="Morin E."/>
            <person name="Salamov A."/>
            <person name="Lipzen A."/>
            <person name="Mereny Z."/>
            <person name="Hegedus B."/>
            <person name="Baldrian P."/>
            <person name="Stursova M."/>
            <person name="Weitz H."/>
            <person name="Taylor A."/>
            <person name="Grigoriev I.V."/>
            <person name="Nagy L.G."/>
            <person name="Martin F."/>
            <person name="Kauserud H."/>
        </authorList>
    </citation>
    <scope>NUCLEOTIDE SEQUENCE</scope>
    <source>
        <strain evidence="3">CBHHK182m</strain>
    </source>
</reference>
<dbReference type="PROSITE" id="PS50234">
    <property type="entry name" value="VWFA"/>
    <property type="match status" value="1"/>
</dbReference>
<organism evidence="3 4">
    <name type="scientific">Mycena metata</name>
    <dbReference type="NCBI Taxonomy" id="1033252"/>
    <lineage>
        <taxon>Eukaryota</taxon>
        <taxon>Fungi</taxon>
        <taxon>Dikarya</taxon>
        <taxon>Basidiomycota</taxon>
        <taxon>Agaricomycotina</taxon>
        <taxon>Agaricomycetes</taxon>
        <taxon>Agaricomycetidae</taxon>
        <taxon>Agaricales</taxon>
        <taxon>Marasmiineae</taxon>
        <taxon>Mycenaceae</taxon>
        <taxon>Mycena</taxon>
    </lineage>
</organism>
<dbReference type="InterPro" id="IPR039510">
    <property type="entry name" value="Vint_dom"/>
</dbReference>
<proteinExistence type="predicted"/>
<dbReference type="AlphaFoldDB" id="A0AAD7J250"/>
<dbReference type="SMART" id="SM00327">
    <property type="entry name" value="VWA"/>
    <property type="match status" value="1"/>
</dbReference>
<dbReference type="Pfam" id="PF00092">
    <property type="entry name" value="VWA"/>
    <property type="match status" value="1"/>
</dbReference>
<comment type="caution">
    <text evidence="3">The sequence shown here is derived from an EMBL/GenBank/DDBJ whole genome shotgun (WGS) entry which is preliminary data.</text>
</comment>
<keyword evidence="4" id="KW-1185">Reference proteome</keyword>
<gene>
    <name evidence="3" type="ORF">B0H16DRAFT_715825</name>
</gene>
<dbReference type="PANTHER" id="PTHR10579">
    <property type="entry name" value="CALCIUM-ACTIVATED CHLORIDE CHANNEL REGULATOR"/>
    <property type="match status" value="1"/>
</dbReference>
<dbReference type="SUPFAM" id="SSF53300">
    <property type="entry name" value="vWA-like"/>
    <property type="match status" value="1"/>
</dbReference>
<evidence type="ECO:0000259" key="2">
    <source>
        <dbReference type="PROSITE" id="PS50234"/>
    </source>
</evidence>
<dbReference type="Pfam" id="PF14623">
    <property type="entry name" value="Vint"/>
    <property type="match status" value="1"/>
</dbReference>
<dbReference type="Proteomes" id="UP001215598">
    <property type="component" value="Unassembled WGS sequence"/>
</dbReference>
<protein>
    <submittedName>
        <fullName evidence="3">Hint-domain-containing protein</fullName>
    </submittedName>
</protein>
<accession>A0AAD7J250</accession>
<dbReference type="EMBL" id="JARKIB010000049">
    <property type="protein sequence ID" value="KAJ7755490.1"/>
    <property type="molecule type" value="Genomic_DNA"/>
</dbReference>
<name>A0AAD7J250_9AGAR</name>